<dbReference type="Gene3D" id="3.20.20.140">
    <property type="entry name" value="Metal-dependent hydrolases"/>
    <property type="match status" value="1"/>
</dbReference>
<dbReference type="InterPro" id="IPR032466">
    <property type="entry name" value="Metal_Hydrolase"/>
</dbReference>
<keyword evidence="1" id="KW-0732">Signal</keyword>
<dbReference type="PANTHER" id="PTHR43135">
    <property type="entry name" value="ALPHA-D-RIBOSE 1-METHYLPHOSPHONATE 5-TRIPHOSPHATE DIPHOSPHATASE"/>
    <property type="match status" value="1"/>
</dbReference>
<comment type="caution">
    <text evidence="3">The sequence shown here is derived from an EMBL/GenBank/DDBJ whole genome shotgun (WGS) entry which is preliminary data.</text>
</comment>
<feature type="chain" id="PRO_5015180355" evidence="1">
    <location>
        <begin position="19"/>
        <end position="415"/>
    </location>
</feature>
<keyword evidence="4" id="KW-1185">Reference proteome</keyword>
<dbReference type="Gene3D" id="2.30.40.10">
    <property type="entry name" value="Urease, subunit C, domain 1"/>
    <property type="match status" value="1"/>
</dbReference>
<evidence type="ECO:0000313" key="3">
    <source>
        <dbReference type="EMBL" id="PSL44189.1"/>
    </source>
</evidence>
<organism evidence="3 4">
    <name type="scientific">Chitinophaga niastensis</name>
    <dbReference type="NCBI Taxonomy" id="536980"/>
    <lineage>
        <taxon>Bacteria</taxon>
        <taxon>Pseudomonadati</taxon>
        <taxon>Bacteroidota</taxon>
        <taxon>Chitinophagia</taxon>
        <taxon>Chitinophagales</taxon>
        <taxon>Chitinophagaceae</taxon>
        <taxon>Chitinophaga</taxon>
    </lineage>
</organism>
<gene>
    <name evidence="3" type="ORF">CLV51_10654</name>
</gene>
<dbReference type="Proteomes" id="UP000240971">
    <property type="component" value="Unassembled WGS sequence"/>
</dbReference>
<reference evidence="3 4" key="1">
    <citation type="submission" date="2018-03" db="EMBL/GenBank/DDBJ databases">
        <title>Genomic Encyclopedia of Archaeal and Bacterial Type Strains, Phase II (KMG-II): from individual species to whole genera.</title>
        <authorList>
            <person name="Goeker M."/>
        </authorList>
    </citation>
    <scope>NUCLEOTIDE SEQUENCE [LARGE SCALE GENOMIC DNA]</scope>
    <source>
        <strain evidence="3 4">DSM 24859</strain>
    </source>
</reference>
<feature type="domain" description="Amidohydrolase-related" evidence="2">
    <location>
        <begin position="79"/>
        <end position="405"/>
    </location>
</feature>
<dbReference type="AlphaFoldDB" id="A0A2P8HD82"/>
<dbReference type="SUPFAM" id="SSF51556">
    <property type="entry name" value="Metallo-dependent hydrolases"/>
    <property type="match status" value="1"/>
</dbReference>
<dbReference type="Pfam" id="PF01979">
    <property type="entry name" value="Amidohydro_1"/>
    <property type="match status" value="1"/>
</dbReference>
<dbReference type="InterPro" id="IPR011059">
    <property type="entry name" value="Metal-dep_hydrolase_composite"/>
</dbReference>
<keyword evidence="3" id="KW-0378">Hydrolase</keyword>
<proteinExistence type="predicted"/>
<sequence>MRNLLTVLFIAFYLPLSAQTPAANQGLALIGAKIYLGPSAPPLATGAVLIEHGEITAVGDVKAIKVPRGMKVIDCKGMVIMAGFWNCHVHFIEPKWEHADSLPASQLSNQLKDMVNSRGFTHVFDLAAFDLANLLALRARIESGEVEGPAILTAGVPFAPPDGSPFYIKPLKLHEIGTAAEASAYVSKQIQSGADAIKLWSASPNGERVVPMPLEVIKAAVNTAHKLGKLVFAHPTSDTGVNIAIESGVDILAHVAPDDRKLWNTATINNLLQHKVALIPTLKLFKWELERNGFPTANSSLINTGLQQVGAYAKAGGEILFGTDVGYVADYTTTDEFEFMSKAGMSFEQILTSLTTAPAKRFGMADKTGRILAGMDADIVVLTADPKENSKFFSNVAYTISKGKIIFSSKNAAGN</sequence>
<dbReference type="EMBL" id="PYAW01000006">
    <property type="protein sequence ID" value="PSL44189.1"/>
    <property type="molecule type" value="Genomic_DNA"/>
</dbReference>
<dbReference type="OrthoDB" id="9797498at2"/>
<feature type="signal peptide" evidence="1">
    <location>
        <begin position="1"/>
        <end position="18"/>
    </location>
</feature>
<name>A0A2P8HD82_CHINA</name>
<dbReference type="PANTHER" id="PTHR43135:SF3">
    <property type="entry name" value="ALPHA-D-RIBOSE 1-METHYLPHOSPHONATE 5-TRIPHOSPHATE DIPHOSPHATASE"/>
    <property type="match status" value="1"/>
</dbReference>
<dbReference type="RefSeq" id="WP_106530484.1">
    <property type="nucleotide sequence ID" value="NZ_PYAW01000006.1"/>
</dbReference>
<evidence type="ECO:0000313" key="4">
    <source>
        <dbReference type="Proteomes" id="UP000240971"/>
    </source>
</evidence>
<protein>
    <submittedName>
        <fullName evidence="3">Imidazolonepropionase-like amidohydrolase</fullName>
    </submittedName>
</protein>
<accession>A0A2P8HD82</accession>
<evidence type="ECO:0000259" key="2">
    <source>
        <dbReference type="Pfam" id="PF01979"/>
    </source>
</evidence>
<dbReference type="InterPro" id="IPR006680">
    <property type="entry name" value="Amidohydro-rel"/>
</dbReference>
<dbReference type="InterPro" id="IPR051781">
    <property type="entry name" value="Metallo-dep_Hydrolase"/>
</dbReference>
<dbReference type="GO" id="GO:0016810">
    <property type="term" value="F:hydrolase activity, acting on carbon-nitrogen (but not peptide) bonds"/>
    <property type="evidence" value="ECO:0007669"/>
    <property type="project" value="InterPro"/>
</dbReference>
<dbReference type="SUPFAM" id="SSF51338">
    <property type="entry name" value="Composite domain of metallo-dependent hydrolases"/>
    <property type="match status" value="1"/>
</dbReference>
<evidence type="ECO:0000256" key="1">
    <source>
        <dbReference type="SAM" id="SignalP"/>
    </source>
</evidence>